<dbReference type="GeneID" id="79382561"/>
<dbReference type="HOGENOM" id="CLU_3276099_0_0_11"/>
<dbReference type="EMBL" id="CP002280">
    <property type="protein sequence ID" value="ADP40481.1"/>
    <property type="molecule type" value="Genomic_DNA"/>
</dbReference>
<evidence type="ECO:0000313" key="2">
    <source>
        <dbReference type="Proteomes" id="UP000000387"/>
    </source>
</evidence>
<evidence type="ECO:0000313" key="1">
    <source>
        <dbReference type="EMBL" id="ADP40481.1"/>
    </source>
</evidence>
<dbReference type="AlphaFoldDB" id="E3H3T9"/>
<name>E3H3T9_ROTDC</name>
<reference evidence="2" key="1">
    <citation type="submission" date="2010-10" db="EMBL/GenBank/DDBJ databases">
        <title>The complete genome of Rothia dentocariosa ATCC 17931.</title>
        <authorList>
            <person name="Muzny D."/>
            <person name="Qin X."/>
            <person name="Buhay C."/>
            <person name="Dugan-Rocha S."/>
            <person name="Ding Y."/>
            <person name="Chen G."/>
            <person name="Hawes A."/>
            <person name="Holder M."/>
            <person name="Jhangiani S."/>
            <person name="Johnson A."/>
            <person name="Khan Z."/>
            <person name="Li Z."/>
            <person name="Liu W."/>
            <person name="Liu X."/>
            <person name="Perez L."/>
            <person name="Shen H."/>
            <person name="Wang Q."/>
            <person name="Watt J."/>
            <person name="Xi L."/>
            <person name="Xin Y."/>
            <person name="Zhou J."/>
            <person name="Deng J."/>
            <person name="Jiang H."/>
            <person name="Liu Y."/>
            <person name="Qu J."/>
            <person name="Song X.-Z."/>
            <person name="Zhang L."/>
            <person name="Villasana D."/>
            <person name="Johnson A."/>
            <person name="Liu J."/>
            <person name="Liyanage D."/>
            <person name="Lorensuhewa L."/>
            <person name="Robinson T."/>
            <person name="Song A."/>
            <person name="Song B.-B."/>
            <person name="Dinh H."/>
            <person name="Thornton R."/>
            <person name="Coyle M."/>
            <person name="Francisco L."/>
            <person name="Jackson L."/>
            <person name="Javaid M."/>
            <person name="Korchina V."/>
            <person name="Kovar C."/>
            <person name="Mata R."/>
            <person name="Mathew T."/>
            <person name="Ngo R."/>
            <person name="Nguyen L."/>
            <person name="Nguyen N."/>
            <person name="Okwuonu G."/>
            <person name="Ongeri F."/>
            <person name="Pham C."/>
            <person name="Simmons D."/>
            <person name="Wilczek-Boney K."/>
            <person name="Hale W."/>
            <person name="Jakkamsetti A."/>
            <person name="Pham P."/>
            <person name="Ruth R."/>
            <person name="San Lucas F."/>
            <person name="Warren J."/>
            <person name="Zhang J."/>
            <person name="Zhao Z."/>
            <person name="Zhou C."/>
            <person name="Zhu D."/>
            <person name="Lee S."/>
            <person name="Bess C."/>
            <person name="Blankenburg K."/>
            <person name="Forbes L."/>
            <person name="Fu Q."/>
            <person name="Gubbala S."/>
            <person name="Hirani K."/>
            <person name="Jayaseelan J.C."/>
            <person name="Lara F."/>
            <person name="Munidasa M."/>
            <person name="Palculict T."/>
            <person name="Patil S."/>
            <person name="Pu L.-L."/>
            <person name="Saada N."/>
            <person name="Tang L."/>
            <person name="Weissenberger G."/>
            <person name="Zhu Y."/>
            <person name="Hemphill L."/>
            <person name="Shang Y."/>
            <person name="Youmans B."/>
            <person name="Ayvaz T."/>
            <person name="Ross M."/>
            <person name="Santibanez J."/>
            <person name="Aqrawi P."/>
            <person name="Gross S."/>
            <person name="Joshi V."/>
            <person name="Fowler G."/>
            <person name="Nazareth L."/>
            <person name="Reid J."/>
            <person name="Worley K."/>
            <person name="Petrosino J."/>
            <person name="Highlander S."/>
            <person name="Gibbs R."/>
        </authorList>
    </citation>
    <scope>NUCLEOTIDE SEQUENCE [LARGE SCALE GENOMIC DNA]</scope>
    <source>
        <strain evidence="2">ATCC 17931 / CDC X599 / XDIA</strain>
    </source>
</reference>
<proteinExistence type="predicted"/>
<dbReference type="RefSeq" id="WP_013398255.1">
    <property type="nucleotide sequence ID" value="NC_014643.1"/>
</dbReference>
<accession>E3H3T9</accession>
<organism evidence="1 2">
    <name type="scientific">Rothia dentocariosa (strain ATCC 17931 / CDC X599 / XDIA)</name>
    <dbReference type="NCBI Taxonomy" id="762948"/>
    <lineage>
        <taxon>Bacteria</taxon>
        <taxon>Bacillati</taxon>
        <taxon>Actinomycetota</taxon>
        <taxon>Actinomycetes</taxon>
        <taxon>Micrococcales</taxon>
        <taxon>Micrococcaceae</taxon>
        <taxon>Rothia</taxon>
    </lineage>
</organism>
<dbReference type="KEGG" id="rdn:HMPREF0733_11024"/>
<protein>
    <submittedName>
        <fullName evidence="1">Uncharacterized protein</fullName>
    </submittedName>
</protein>
<gene>
    <name evidence="1" type="ordered locus">HMPREF0733_11024</name>
</gene>
<dbReference type="Proteomes" id="UP000000387">
    <property type="component" value="Chromosome"/>
</dbReference>
<sequence>MDDYMASIEPGGYYKVYLKNVQLGSPGLTSVTRLEKAERPS</sequence>